<dbReference type="InterPro" id="IPR006483">
    <property type="entry name" value="CRISPR-assoc_Cas3_HD"/>
</dbReference>
<keyword evidence="6" id="KW-0347">Helicase</keyword>
<evidence type="ECO:0000256" key="6">
    <source>
        <dbReference type="ARBA" id="ARBA00022806"/>
    </source>
</evidence>
<evidence type="ECO:0000256" key="2">
    <source>
        <dbReference type="ARBA" id="ARBA00009046"/>
    </source>
</evidence>
<dbReference type="Pfam" id="PF21384">
    <property type="entry name" value="Cas3_I-F_Cas2"/>
    <property type="match status" value="1"/>
</dbReference>
<evidence type="ECO:0000259" key="9">
    <source>
        <dbReference type="PROSITE" id="PS51643"/>
    </source>
</evidence>
<keyword evidence="5" id="KW-0378">Hydrolase</keyword>
<comment type="caution">
    <text evidence="10">The sequence shown here is derived from an EMBL/GenBank/DDBJ whole genome shotgun (WGS) entry which is preliminary data.</text>
</comment>
<dbReference type="NCBIfam" id="TIGR02562">
    <property type="entry name" value="cas3_yersinia"/>
    <property type="match status" value="1"/>
</dbReference>
<reference evidence="11" key="1">
    <citation type="journal article" date="2019" name="Int. J. Syst. Evol. Microbiol.">
        <title>The Global Catalogue of Microorganisms (GCM) 10K type strain sequencing project: providing services to taxonomists for standard genome sequencing and annotation.</title>
        <authorList>
            <consortium name="The Broad Institute Genomics Platform"/>
            <consortium name="The Broad Institute Genome Sequencing Center for Infectious Disease"/>
            <person name="Wu L."/>
            <person name="Ma J."/>
        </authorList>
    </citation>
    <scope>NUCLEOTIDE SEQUENCE [LARGE SCALE GENOMIC DNA]</scope>
    <source>
        <strain evidence="11">KCTC 62784</strain>
    </source>
</reference>
<comment type="similarity">
    <text evidence="2">In the central section; belongs to the CRISPR-associated helicase Cas3 family.</text>
</comment>
<evidence type="ECO:0000256" key="4">
    <source>
        <dbReference type="ARBA" id="ARBA00022741"/>
    </source>
</evidence>
<dbReference type="PROSITE" id="PS51643">
    <property type="entry name" value="HD_CAS3"/>
    <property type="match status" value="1"/>
</dbReference>
<evidence type="ECO:0000313" key="10">
    <source>
        <dbReference type="EMBL" id="MFC3022714.1"/>
    </source>
</evidence>
<comment type="similarity">
    <text evidence="1">In the N-terminal section; belongs to the CRISPR-associated nuclease Cas3-HD family.</text>
</comment>
<dbReference type="RefSeq" id="WP_123016003.1">
    <property type="nucleotide sequence ID" value="NZ_AP024911.1"/>
</dbReference>
<evidence type="ECO:0000313" key="11">
    <source>
        <dbReference type="Proteomes" id="UP001595384"/>
    </source>
</evidence>
<dbReference type="InterPro" id="IPR048823">
    <property type="entry name" value="Cas3_I-F_Cas2"/>
</dbReference>
<keyword evidence="8" id="KW-0051">Antiviral defense</keyword>
<keyword evidence="7" id="KW-0067">ATP-binding</keyword>
<dbReference type="InterPro" id="IPR013395">
    <property type="entry name" value="CRISPR-assoc_Cas3_yers"/>
</dbReference>
<evidence type="ECO:0000256" key="7">
    <source>
        <dbReference type="ARBA" id="ARBA00022840"/>
    </source>
</evidence>
<sequence length="1119" mass="127205">MNILLVSQCSKKALKETRRVIDQFAERTGERTWQTAITEQGLTTLRKLLKKTARRNTSVACHWIRGHNRTDLKWIVGNPRRFNSEGSVPTNVTGRDIVRAKDENVWHTAEDMRLLTAIAALFHDVGKANQAFQDKINPRKKTDSYEPYRHEWVSLRVFEAFVKNAIEGVDAAQHDEAWLSALTQIDETTDQQVQASLTRDKLSDRVRSPFGKLPPVAQAVAWLILSHHKLPEPPEEVRGQTEFITRPAQILKSIKGPWNSPQSDKDWTGKELEAVWSFPKGTPFCSNVWRARLARTAAQALKRPSFIKAHWLFDPFTLHLSRLSLMLADHYYSGQNRVGVKSPWHDHAWGKTQKDTVFANTWREHGSKQNGKYNQALDDHLIGVYRHGHQMVRLLPALKESLPVITRHPELKKRTTNTRFAWQNKAYELAVSVRDNARQQGFFGINVASTGMGKTFANARIMYGLADERKGCRFSVALGLRTLTLQTGDAFKALLRLDEEDLAVMIGSKAVKALHDDHQGKDADLAHQPTDKVLGSESANEFADQDSYVSYEGMLGDGFLSKWLESSPKTNKLVNAPVLVSTIDHLMPATEGSRGGKQMAPMLRLLTSDLVLDEPDDFGLEDLPGLCRLVNWAGLLGSHVLLSSATLPPDLVQALFDAYQAGRRHYEKAIGVNPSTSTNVVCAWFDEFQSASIPVPDLDAFKLEHERVMAKRAAKLAPQEIRRRVELVSVAENNDDSLVSRMAQRIWQSTLALHENYYHLSPNGTAKVSFGLVRMANIKPLVAVAQQLMNLPSPHGVQVHYCVYHSQFLLLQRSHIERMLDTVLHRKDPEQLWQQPSVRDALNKAPNDQHIFVVLGSPVTEVGRDHSYDWAVVEPSSIRSLIQLAGRVLRHDQITKVTTPNIHWLDQNYRALQGDALAYVKPGFESATHTLATHKLEQLLNAHEYQTINALPRIQKNDVLDPTTRFVDLEHAALATQLWGEEKQTEHAYASLWWQQPMHWTNHIQRQLPFRRHTPSNDYCYYMEEVFDAPKMHRWHDDGELKLDDKQSFQRQPPPRFASGVHVWGGEFDYQQEIEVLAERLDLSLAEACIQFGSIQLRASSENNLWQRSDVLGFYKPLR</sequence>
<name>A0ABV7C7U2_9VIBR</name>
<keyword evidence="11" id="KW-1185">Reference proteome</keyword>
<evidence type="ECO:0000256" key="5">
    <source>
        <dbReference type="ARBA" id="ARBA00022801"/>
    </source>
</evidence>
<dbReference type="NCBIfam" id="TIGR01596">
    <property type="entry name" value="cas3_HD"/>
    <property type="match status" value="1"/>
</dbReference>
<protein>
    <submittedName>
        <fullName evidence="10">Type I-F CRISPR-associated helicase Cas3f</fullName>
    </submittedName>
</protein>
<dbReference type="InterPro" id="IPR038257">
    <property type="entry name" value="CRISPR-assoc_Cas3_HD_sf"/>
</dbReference>
<organism evidence="10 11">
    <name type="scientific">Vibrio zhugei</name>
    <dbReference type="NCBI Taxonomy" id="2479546"/>
    <lineage>
        <taxon>Bacteria</taxon>
        <taxon>Pseudomonadati</taxon>
        <taxon>Pseudomonadota</taxon>
        <taxon>Gammaproteobacteria</taxon>
        <taxon>Vibrionales</taxon>
        <taxon>Vibrionaceae</taxon>
        <taxon>Vibrio</taxon>
    </lineage>
</organism>
<evidence type="ECO:0000256" key="3">
    <source>
        <dbReference type="ARBA" id="ARBA00022723"/>
    </source>
</evidence>
<dbReference type="InterPro" id="IPR027417">
    <property type="entry name" value="P-loop_NTPase"/>
</dbReference>
<evidence type="ECO:0000256" key="8">
    <source>
        <dbReference type="ARBA" id="ARBA00023118"/>
    </source>
</evidence>
<dbReference type="Pfam" id="PF18019">
    <property type="entry name" value="Cas3_HD"/>
    <property type="match status" value="1"/>
</dbReference>
<feature type="domain" description="HD Cas3-type" evidence="9">
    <location>
        <begin position="102"/>
        <end position="331"/>
    </location>
</feature>
<gene>
    <name evidence="10" type="primary">cas3f</name>
    <name evidence="10" type="ORF">ACFODT_02560</name>
</gene>
<keyword evidence="4" id="KW-0547">Nucleotide-binding</keyword>
<evidence type="ECO:0000256" key="1">
    <source>
        <dbReference type="ARBA" id="ARBA00006847"/>
    </source>
</evidence>
<dbReference type="Proteomes" id="UP001595384">
    <property type="component" value="Unassembled WGS sequence"/>
</dbReference>
<accession>A0ABV7C7U2</accession>
<keyword evidence="3" id="KW-0479">Metal-binding</keyword>
<dbReference type="Pfam" id="PF22590">
    <property type="entry name" value="Cas3-like_C_2"/>
    <property type="match status" value="1"/>
</dbReference>
<dbReference type="InterPro" id="IPR054712">
    <property type="entry name" value="Cas3-like_dom"/>
</dbReference>
<dbReference type="EMBL" id="JBHRSE010000017">
    <property type="protein sequence ID" value="MFC3022714.1"/>
    <property type="molecule type" value="Genomic_DNA"/>
</dbReference>
<proteinExistence type="inferred from homology"/>
<dbReference type="SUPFAM" id="SSF52540">
    <property type="entry name" value="P-loop containing nucleoside triphosphate hydrolases"/>
    <property type="match status" value="1"/>
</dbReference>
<dbReference type="Gene3D" id="1.10.3210.30">
    <property type="match status" value="1"/>
</dbReference>